<dbReference type="Pfam" id="PF15998">
    <property type="entry name" value="DUF4773"/>
    <property type="match status" value="1"/>
</dbReference>
<gene>
    <name evidence="3" type="ORF">NTJ_15383</name>
</gene>
<dbReference type="Proteomes" id="UP001307889">
    <property type="component" value="Chromosome 14"/>
</dbReference>
<evidence type="ECO:0000259" key="2">
    <source>
        <dbReference type="Pfam" id="PF15998"/>
    </source>
</evidence>
<evidence type="ECO:0000256" key="1">
    <source>
        <dbReference type="SAM" id="SignalP"/>
    </source>
</evidence>
<feature type="signal peptide" evidence="1">
    <location>
        <begin position="1"/>
        <end position="19"/>
    </location>
</feature>
<organism evidence="3 4">
    <name type="scientific">Nesidiocoris tenuis</name>
    <dbReference type="NCBI Taxonomy" id="355587"/>
    <lineage>
        <taxon>Eukaryota</taxon>
        <taxon>Metazoa</taxon>
        <taxon>Ecdysozoa</taxon>
        <taxon>Arthropoda</taxon>
        <taxon>Hexapoda</taxon>
        <taxon>Insecta</taxon>
        <taxon>Pterygota</taxon>
        <taxon>Neoptera</taxon>
        <taxon>Paraneoptera</taxon>
        <taxon>Hemiptera</taxon>
        <taxon>Heteroptera</taxon>
        <taxon>Panheteroptera</taxon>
        <taxon>Cimicomorpha</taxon>
        <taxon>Miridae</taxon>
        <taxon>Dicyphina</taxon>
        <taxon>Nesidiocoris</taxon>
    </lineage>
</organism>
<feature type="domain" description="DUF4773" evidence="2">
    <location>
        <begin position="64"/>
        <end position="179"/>
    </location>
</feature>
<sequence length="221" mass="24269">MASKFFFLVFFGVVATAFAGTINWQEVLDAFDNDDSELESLEVEYDDSAEERGLTTNSKGENRCTCAAPNSCGCCARVNIKVIGKHQGCLNVTITPETKELEIFVDAIGKKVIGHKFSFAKAERVCDRLPGKLDAFKGCLYTDTTDLPDKSGIQTCTKIDFMKDTKIVAKIAFACVQFKDGQLSLNDNGDVKAKDLYSIKAGNPFKGFLNMVGWRQPSNKA</sequence>
<keyword evidence="4" id="KW-1185">Reference proteome</keyword>
<dbReference type="PANTHER" id="PTHR36299:SF3">
    <property type="entry name" value="FI03431P"/>
    <property type="match status" value="1"/>
</dbReference>
<proteinExistence type="predicted"/>
<evidence type="ECO:0000313" key="4">
    <source>
        <dbReference type="Proteomes" id="UP001307889"/>
    </source>
</evidence>
<accession>A0ABN7BDW6</accession>
<evidence type="ECO:0000313" key="3">
    <source>
        <dbReference type="EMBL" id="BET02565.1"/>
    </source>
</evidence>
<keyword evidence="1" id="KW-0732">Signal</keyword>
<feature type="chain" id="PRO_5045829469" description="DUF4773 domain-containing protein" evidence="1">
    <location>
        <begin position="20"/>
        <end position="221"/>
    </location>
</feature>
<protein>
    <recommendedName>
        <fullName evidence="2">DUF4773 domain-containing protein</fullName>
    </recommendedName>
</protein>
<dbReference type="InterPro" id="IPR031941">
    <property type="entry name" value="DUF4773"/>
</dbReference>
<name>A0ABN7BDW6_9HEMI</name>
<dbReference type="PANTHER" id="PTHR36299">
    <property type="entry name" value="AGAP008005-PA"/>
    <property type="match status" value="1"/>
</dbReference>
<reference evidence="3 4" key="1">
    <citation type="submission" date="2023-09" db="EMBL/GenBank/DDBJ databases">
        <title>Nesidiocoris tenuis whole genome shotgun sequence.</title>
        <authorList>
            <person name="Shibata T."/>
            <person name="Shimoda M."/>
            <person name="Kobayashi T."/>
            <person name="Uehara T."/>
        </authorList>
    </citation>
    <scope>NUCLEOTIDE SEQUENCE [LARGE SCALE GENOMIC DNA]</scope>
    <source>
        <strain evidence="3 4">Japan</strain>
    </source>
</reference>
<dbReference type="EMBL" id="AP028922">
    <property type="protein sequence ID" value="BET02565.1"/>
    <property type="molecule type" value="Genomic_DNA"/>
</dbReference>